<dbReference type="Proteomes" id="UP000234323">
    <property type="component" value="Unassembled WGS sequence"/>
</dbReference>
<proteinExistence type="predicted"/>
<evidence type="ECO:0000313" key="2">
    <source>
        <dbReference type="Proteomes" id="UP000234323"/>
    </source>
</evidence>
<gene>
    <name evidence="1" type="ORF">RhiirA4_494292</name>
</gene>
<evidence type="ECO:0000313" key="1">
    <source>
        <dbReference type="EMBL" id="PKY51633.1"/>
    </source>
</evidence>
<reference evidence="1 2" key="1">
    <citation type="submission" date="2015-10" db="EMBL/GenBank/DDBJ databases">
        <title>Genome analyses suggest a sexual origin of heterokaryosis in a supposedly ancient asexual fungus.</title>
        <authorList>
            <person name="Ropars J."/>
            <person name="Sedzielewska K."/>
            <person name="Noel J."/>
            <person name="Charron P."/>
            <person name="Farinelli L."/>
            <person name="Marton T."/>
            <person name="Kruger M."/>
            <person name="Pelin A."/>
            <person name="Brachmann A."/>
            <person name="Corradi N."/>
        </authorList>
    </citation>
    <scope>NUCLEOTIDE SEQUENCE [LARGE SCALE GENOMIC DNA]</scope>
    <source>
        <strain evidence="1 2">A4</strain>
    </source>
</reference>
<name>A0A2I1GYD2_9GLOM</name>
<keyword evidence="2" id="KW-1185">Reference proteome</keyword>
<dbReference type="AlphaFoldDB" id="A0A2I1GYD2"/>
<comment type="caution">
    <text evidence="1">The sequence shown here is derived from an EMBL/GenBank/DDBJ whole genome shotgun (WGS) entry which is preliminary data.</text>
</comment>
<organism evidence="1 2">
    <name type="scientific">Rhizophagus irregularis</name>
    <dbReference type="NCBI Taxonomy" id="588596"/>
    <lineage>
        <taxon>Eukaryota</taxon>
        <taxon>Fungi</taxon>
        <taxon>Fungi incertae sedis</taxon>
        <taxon>Mucoromycota</taxon>
        <taxon>Glomeromycotina</taxon>
        <taxon>Glomeromycetes</taxon>
        <taxon>Glomerales</taxon>
        <taxon>Glomeraceae</taxon>
        <taxon>Rhizophagus</taxon>
    </lineage>
</organism>
<dbReference type="EMBL" id="LLXI01001055">
    <property type="protein sequence ID" value="PKY51633.1"/>
    <property type="molecule type" value="Genomic_DNA"/>
</dbReference>
<sequence>MYGKSVFPLSRSSPFSLRLPLGMWDGSVGLGVGWECGCLVWECGYGTGFGVGWVCVGLRGFGSNCDAFFRTPIPFKNVCWLGVWVWVGLGMGWECGFGDYKIRRR</sequence>
<protein>
    <submittedName>
        <fullName evidence="1">Uncharacterized protein</fullName>
    </submittedName>
</protein>
<accession>A0A2I1GYD2</accession>